<keyword evidence="3" id="KW-1185">Reference proteome</keyword>
<proteinExistence type="predicted"/>
<sequence>MDSSKAPPVKLAKVIKVFIVPLDPSSPDAIDTVPPPTDTDTDSITPPLHTGPRTHWLPRRRHPSPRRVHGRHDAEYHSERERSRTGTGYFSLVGERA</sequence>
<feature type="compositionally biased region" description="Basic and acidic residues" evidence="1">
    <location>
        <begin position="71"/>
        <end position="84"/>
    </location>
</feature>
<gene>
    <name evidence="2" type="ORF">JVT61DRAFT_11095</name>
</gene>
<comment type="caution">
    <text evidence="2">The sequence shown here is derived from an EMBL/GenBank/DDBJ whole genome shotgun (WGS) entry which is preliminary data.</text>
</comment>
<feature type="region of interest" description="Disordered" evidence="1">
    <location>
        <begin position="24"/>
        <end position="97"/>
    </location>
</feature>
<organism evidence="2 3">
    <name type="scientific">Boletus reticuloceps</name>
    <dbReference type="NCBI Taxonomy" id="495285"/>
    <lineage>
        <taxon>Eukaryota</taxon>
        <taxon>Fungi</taxon>
        <taxon>Dikarya</taxon>
        <taxon>Basidiomycota</taxon>
        <taxon>Agaricomycotina</taxon>
        <taxon>Agaricomycetes</taxon>
        <taxon>Agaricomycetidae</taxon>
        <taxon>Boletales</taxon>
        <taxon>Boletineae</taxon>
        <taxon>Boletaceae</taxon>
        <taxon>Boletoideae</taxon>
        <taxon>Boletus</taxon>
    </lineage>
</organism>
<protein>
    <submittedName>
        <fullName evidence="2">Uncharacterized protein</fullName>
    </submittedName>
</protein>
<dbReference type="EMBL" id="JAGFBS010000045">
    <property type="protein sequence ID" value="KAG6370709.1"/>
    <property type="molecule type" value="Genomic_DNA"/>
</dbReference>
<accession>A0A8I2YF03</accession>
<reference evidence="2" key="1">
    <citation type="submission" date="2021-03" db="EMBL/GenBank/DDBJ databases">
        <title>Evolutionary innovations through gain and loss of genes in the ectomycorrhizal Boletales.</title>
        <authorList>
            <person name="Wu G."/>
            <person name="Miyauchi S."/>
            <person name="Morin E."/>
            <person name="Yang Z.-L."/>
            <person name="Xu J."/>
            <person name="Martin F.M."/>
        </authorList>
    </citation>
    <scope>NUCLEOTIDE SEQUENCE</scope>
    <source>
        <strain evidence="2">BR01</strain>
    </source>
</reference>
<name>A0A8I2YF03_9AGAM</name>
<evidence type="ECO:0000256" key="1">
    <source>
        <dbReference type="SAM" id="MobiDB-lite"/>
    </source>
</evidence>
<dbReference type="Proteomes" id="UP000683000">
    <property type="component" value="Unassembled WGS sequence"/>
</dbReference>
<evidence type="ECO:0000313" key="3">
    <source>
        <dbReference type="Proteomes" id="UP000683000"/>
    </source>
</evidence>
<feature type="compositionally biased region" description="Basic residues" evidence="1">
    <location>
        <begin position="56"/>
        <end position="70"/>
    </location>
</feature>
<dbReference type="AlphaFoldDB" id="A0A8I2YF03"/>
<evidence type="ECO:0000313" key="2">
    <source>
        <dbReference type="EMBL" id="KAG6370709.1"/>
    </source>
</evidence>